<dbReference type="InterPro" id="IPR006439">
    <property type="entry name" value="HAD-SF_hydro_IA"/>
</dbReference>
<dbReference type="InterPro" id="IPR051600">
    <property type="entry name" value="Beta-PGM-like"/>
</dbReference>
<evidence type="ECO:0000256" key="4">
    <source>
        <dbReference type="ARBA" id="ARBA00022842"/>
    </source>
</evidence>
<evidence type="ECO:0000256" key="3">
    <source>
        <dbReference type="ARBA" id="ARBA00022723"/>
    </source>
</evidence>
<comment type="similarity">
    <text evidence="2">Belongs to the HAD-like hydrolase superfamily. CbbY/CbbZ/Gph/YieH family.</text>
</comment>
<dbReference type="SFLD" id="SFLDG01129">
    <property type="entry name" value="C1.5:_HAD__Beta-PGM__Phosphata"/>
    <property type="match status" value="1"/>
</dbReference>
<dbReference type="SUPFAM" id="SSF56784">
    <property type="entry name" value="HAD-like"/>
    <property type="match status" value="1"/>
</dbReference>
<dbReference type="GO" id="GO:0003824">
    <property type="term" value="F:catalytic activity"/>
    <property type="evidence" value="ECO:0007669"/>
    <property type="project" value="UniProtKB-ARBA"/>
</dbReference>
<dbReference type="NCBIfam" id="TIGR01509">
    <property type="entry name" value="HAD-SF-IA-v3"/>
    <property type="match status" value="1"/>
</dbReference>
<comment type="cofactor">
    <cofactor evidence="1">
        <name>Mg(2+)</name>
        <dbReference type="ChEBI" id="CHEBI:18420"/>
    </cofactor>
</comment>
<evidence type="ECO:0000256" key="1">
    <source>
        <dbReference type="ARBA" id="ARBA00001946"/>
    </source>
</evidence>
<evidence type="ECO:0000313" key="6">
    <source>
        <dbReference type="EMBL" id="SEW40890.1"/>
    </source>
</evidence>
<dbReference type="EMBL" id="FOIR01000004">
    <property type="protein sequence ID" value="SEW40890.1"/>
    <property type="molecule type" value="Genomic_DNA"/>
</dbReference>
<dbReference type="PANTHER" id="PTHR46193:SF18">
    <property type="entry name" value="HEXITOL PHOSPHATASE B"/>
    <property type="match status" value="1"/>
</dbReference>
<keyword evidence="7" id="KW-1185">Reference proteome</keyword>
<dbReference type="PRINTS" id="PR00413">
    <property type="entry name" value="HADHALOGNASE"/>
</dbReference>
<dbReference type="AlphaFoldDB" id="A0A1I0RKQ3"/>
<dbReference type="Gene3D" id="1.10.150.240">
    <property type="entry name" value="Putative phosphatase, domain 2"/>
    <property type="match status" value="1"/>
</dbReference>
<dbReference type="InterPro" id="IPR036412">
    <property type="entry name" value="HAD-like_sf"/>
</dbReference>
<dbReference type="STRING" id="1267423.SAMN05216290_3648"/>
<organism evidence="6 7">
    <name type="scientific">Roseivirga pacifica</name>
    <dbReference type="NCBI Taxonomy" id="1267423"/>
    <lineage>
        <taxon>Bacteria</taxon>
        <taxon>Pseudomonadati</taxon>
        <taxon>Bacteroidota</taxon>
        <taxon>Cytophagia</taxon>
        <taxon>Cytophagales</taxon>
        <taxon>Roseivirgaceae</taxon>
        <taxon>Roseivirga</taxon>
    </lineage>
</organism>
<keyword evidence="5" id="KW-0119">Carbohydrate metabolism</keyword>
<proteinExistence type="inferred from homology"/>
<evidence type="ECO:0000313" key="7">
    <source>
        <dbReference type="Proteomes" id="UP000199437"/>
    </source>
</evidence>
<keyword evidence="3" id="KW-0479">Metal-binding</keyword>
<evidence type="ECO:0000256" key="5">
    <source>
        <dbReference type="ARBA" id="ARBA00023277"/>
    </source>
</evidence>
<dbReference type="InterPro" id="IPR023198">
    <property type="entry name" value="PGP-like_dom2"/>
</dbReference>
<dbReference type="Proteomes" id="UP000199437">
    <property type="component" value="Unassembled WGS sequence"/>
</dbReference>
<name>A0A1I0RKQ3_9BACT</name>
<dbReference type="InterPro" id="IPR023214">
    <property type="entry name" value="HAD_sf"/>
</dbReference>
<keyword evidence="4" id="KW-0460">Magnesium</keyword>
<dbReference type="Pfam" id="PF00702">
    <property type="entry name" value="Hydrolase"/>
    <property type="match status" value="1"/>
</dbReference>
<sequence>MKAVIFDMDGVLIDSEPLWKRAEAEVFGGLGVTLSEDLTGQTASMTTKAVTEFWFNLSPWQGPSLQAAEQAVIHRVEELIVSEGRAIDGVIEVLDFFKEKDLKIGLATNSPAYLIPAILNQVGVTKYFDITISAEDEKQGKPHPAVYLTAAKKLQVAPADCLVIEDSVSGLKAAQSAGMKTVWLNIHGLKTEHLQPDVEISSFSELQIKLT</sequence>
<dbReference type="SFLD" id="SFLDS00003">
    <property type="entry name" value="Haloacid_Dehalogenase"/>
    <property type="match status" value="1"/>
</dbReference>
<accession>A0A1I0RKQ3</accession>
<evidence type="ECO:0000256" key="2">
    <source>
        <dbReference type="ARBA" id="ARBA00006171"/>
    </source>
</evidence>
<dbReference type="SFLD" id="SFLDG01135">
    <property type="entry name" value="C1.5.6:_HAD__Beta-PGM__Phospha"/>
    <property type="match status" value="1"/>
</dbReference>
<dbReference type="PANTHER" id="PTHR46193">
    <property type="entry name" value="6-PHOSPHOGLUCONATE PHOSPHATASE"/>
    <property type="match status" value="1"/>
</dbReference>
<protein>
    <submittedName>
        <fullName evidence="6">Sugar-phosphatase</fullName>
    </submittedName>
</protein>
<reference evidence="7" key="1">
    <citation type="submission" date="2016-10" db="EMBL/GenBank/DDBJ databases">
        <authorList>
            <person name="Varghese N."/>
            <person name="Submissions S."/>
        </authorList>
    </citation>
    <scope>NUCLEOTIDE SEQUENCE [LARGE SCALE GENOMIC DNA]</scope>
    <source>
        <strain evidence="7">CGMCC 1.12402</strain>
    </source>
</reference>
<dbReference type="OrthoDB" id="9797743at2"/>
<dbReference type="Gene3D" id="3.40.50.1000">
    <property type="entry name" value="HAD superfamily/HAD-like"/>
    <property type="match status" value="1"/>
</dbReference>
<dbReference type="NCBIfam" id="NF008087">
    <property type="entry name" value="PRK10826.1"/>
    <property type="match status" value="1"/>
</dbReference>
<gene>
    <name evidence="6" type="ORF">SAMN05216290_3648</name>
</gene>
<dbReference type="GO" id="GO:0046872">
    <property type="term" value="F:metal ion binding"/>
    <property type="evidence" value="ECO:0007669"/>
    <property type="project" value="UniProtKB-KW"/>
</dbReference>